<dbReference type="AlphaFoldDB" id="A0AAJ5RK30"/>
<proteinExistence type="predicted"/>
<dbReference type="KEGG" id="liu:OU989_14395"/>
<dbReference type="RefSeq" id="WP_274793704.1">
    <property type="nucleotide sequence ID" value="NZ_CP113527.1"/>
</dbReference>
<dbReference type="InterPro" id="IPR032721">
    <property type="entry name" value="Toxin-deaminase"/>
</dbReference>
<dbReference type="Proteomes" id="UP001219585">
    <property type="component" value="Chromosome"/>
</dbReference>
<dbReference type="EMBL" id="CP113527">
    <property type="protein sequence ID" value="WDV05489.1"/>
    <property type="molecule type" value="Genomic_DNA"/>
</dbReference>
<protein>
    <submittedName>
        <fullName evidence="1">Uncharacterized protein</fullName>
    </submittedName>
</protein>
<gene>
    <name evidence="1" type="ORF">OU989_14395</name>
</gene>
<reference evidence="1" key="1">
    <citation type="submission" date="2022-11" db="EMBL/GenBank/DDBJ databases">
        <title>Lysinibacillus irui.</title>
        <authorList>
            <person name="Akintayo S.O."/>
        </authorList>
    </citation>
    <scope>NUCLEOTIDE SEQUENCE</scope>
    <source>
        <strain evidence="1">IRB4-01</strain>
    </source>
</reference>
<dbReference type="Pfam" id="PF14424">
    <property type="entry name" value="Toxin-deaminase"/>
    <property type="match status" value="1"/>
</dbReference>
<evidence type="ECO:0000313" key="1">
    <source>
        <dbReference type="EMBL" id="WDV05489.1"/>
    </source>
</evidence>
<sequence>MSTKEKILRTGFNMSLQQAQKSKGKFDATVDVAKNTYNDVKKLVTDPIGVLKETKDNLKNFASHPLATVKTMAGSVKDSFEKDVIHGNDYSRAYWGTKATINTATAVVGTKGVGTLTKVGKTSTGVTSGKFTNNLSSKGTIKDRVSNRDIDRYYEKTQNIRSDINREIEKIINSDEYKNLSNTQKNKLDRKVKKMSTANVAVADVSILGIKKEFQAHSQIHSSDSLGSNVGDFSYSKTDRLLETYVDDGFPRFNDTEAKILEDIASQIKDPNTKGRIDLFTDLDACQSCTNLIMEFRRKYPNIELNVYSKNMR</sequence>
<name>A0AAJ5RK30_9BACI</name>
<accession>A0AAJ5RK30</accession>
<organism evidence="1 2">
    <name type="scientific">Lysinibacillus irui</name>
    <dbReference type="NCBI Taxonomy" id="2998077"/>
    <lineage>
        <taxon>Bacteria</taxon>
        <taxon>Bacillati</taxon>
        <taxon>Bacillota</taxon>
        <taxon>Bacilli</taxon>
        <taxon>Bacillales</taxon>
        <taxon>Bacillaceae</taxon>
        <taxon>Lysinibacillus</taxon>
    </lineage>
</organism>
<evidence type="ECO:0000313" key="2">
    <source>
        <dbReference type="Proteomes" id="UP001219585"/>
    </source>
</evidence>